<dbReference type="GO" id="GO:0005886">
    <property type="term" value="C:plasma membrane"/>
    <property type="evidence" value="ECO:0007669"/>
    <property type="project" value="TreeGrafter"/>
</dbReference>
<dbReference type="GO" id="GO:0006196">
    <property type="term" value="P:AMP catabolic process"/>
    <property type="evidence" value="ECO:0007669"/>
    <property type="project" value="TreeGrafter"/>
</dbReference>
<evidence type="ECO:0000256" key="2">
    <source>
        <dbReference type="ARBA" id="ARBA00022723"/>
    </source>
</evidence>
<dbReference type="OrthoDB" id="7722975at2759"/>
<dbReference type="SMR" id="A0A7M7G832"/>
<dbReference type="PANTHER" id="PTHR11575:SF32">
    <property type="entry name" value="APYRASE-LIKE PROTEIN"/>
    <property type="match status" value="1"/>
</dbReference>
<dbReference type="PANTHER" id="PTHR11575">
    <property type="entry name" value="5'-NUCLEOTIDASE-RELATED"/>
    <property type="match status" value="1"/>
</dbReference>
<protein>
    <recommendedName>
        <fullName evidence="11">Apyrase</fullName>
    </recommendedName>
</protein>
<feature type="domain" description="5'-Nucleotidase C-terminal" evidence="8">
    <location>
        <begin position="369"/>
        <end position="514"/>
    </location>
</feature>
<dbReference type="Pfam" id="PF00149">
    <property type="entry name" value="Metallophos"/>
    <property type="match status" value="1"/>
</dbReference>
<dbReference type="PRINTS" id="PR01607">
    <property type="entry name" value="APYRASEFAMLY"/>
</dbReference>
<dbReference type="CDD" id="cd07409">
    <property type="entry name" value="MPP_CD73_N"/>
    <property type="match status" value="1"/>
</dbReference>
<dbReference type="Gene3D" id="3.90.780.10">
    <property type="entry name" value="5'-Nucleotidase, C-terminal domain"/>
    <property type="match status" value="1"/>
</dbReference>
<accession>A0A7M7G832</accession>
<keyword evidence="10" id="KW-1185">Reference proteome</keyword>
<dbReference type="InterPro" id="IPR029052">
    <property type="entry name" value="Metallo-depent_PP-like"/>
</dbReference>
<feature type="domain" description="Calcineurin-like phosphoesterase" evidence="7">
    <location>
        <begin position="51"/>
        <end position="266"/>
    </location>
</feature>
<dbReference type="InterPro" id="IPR036907">
    <property type="entry name" value="5'-Nucleotdase_C_sf"/>
</dbReference>
<dbReference type="InterPro" id="IPR004843">
    <property type="entry name" value="Calcineurin-like_PHP"/>
</dbReference>
<keyword evidence="2" id="KW-0479">Metal-binding</keyword>
<keyword evidence="5 6" id="KW-0378">Hydrolase</keyword>
<dbReference type="FunFam" id="3.60.21.10:FF:000020">
    <property type="entry name" value="NT5E isoform 4"/>
    <property type="match status" value="1"/>
</dbReference>
<evidence type="ECO:0000256" key="6">
    <source>
        <dbReference type="RuleBase" id="RU362119"/>
    </source>
</evidence>
<evidence type="ECO:0000256" key="3">
    <source>
        <dbReference type="ARBA" id="ARBA00022729"/>
    </source>
</evidence>
<evidence type="ECO:0000259" key="7">
    <source>
        <dbReference type="Pfam" id="PF00149"/>
    </source>
</evidence>
<dbReference type="AlphaFoldDB" id="A0A7M7G832"/>
<dbReference type="FunCoup" id="A0A7M7G832">
    <property type="interactions" value="37"/>
</dbReference>
<dbReference type="InterPro" id="IPR006179">
    <property type="entry name" value="5_nucleotidase/apyrase"/>
</dbReference>
<dbReference type="GO" id="GO:0000166">
    <property type="term" value="F:nucleotide binding"/>
    <property type="evidence" value="ECO:0007669"/>
    <property type="project" value="UniProtKB-KW"/>
</dbReference>
<gene>
    <name evidence="9" type="primary">100119234</name>
</gene>
<evidence type="ECO:0008006" key="11">
    <source>
        <dbReference type="Google" id="ProtNLM"/>
    </source>
</evidence>
<name>A0A7M7G832_NASVI</name>
<keyword evidence="4 6" id="KW-0547">Nucleotide-binding</keyword>
<dbReference type="Proteomes" id="UP000002358">
    <property type="component" value="Chromosome 1"/>
</dbReference>
<comment type="similarity">
    <text evidence="1 6">Belongs to the 5'-nucleotidase family.</text>
</comment>
<keyword evidence="3" id="KW-0732">Signal</keyword>
<evidence type="ECO:0000256" key="5">
    <source>
        <dbReference type="ARBA" id="ARBA00022801"/>
    </source>
</evidence>
<proteinExistence type="inferred from homology"/>
<evidence type="ECO:0000259" key="8">
    <source>
        <dbReference type="Pfam" id="PF02872"/>
    </source>
</evidence>
<dbReference type="GO" id="GO:0008253">
    <property type="term" value="F:5'-nucleotidase activity"/>
    <property type="evidence" value="ECO:0007669"/>
    <property type="project" value="TreeGrafter"/>
</dbReference>
<evidence type="ECO:0000256" key="4">
    <source>
        <dbReference type="ARBA" id="ARBA00022741"/>
    </source>
</evidence>
<dbReference type="Gene3D" id="3.60.21.10">
    <property type="match status" value="1"/>
</dbReference>
<dbReference type="EnsemblMetazoa" id="XM_001602996">
    <property type="protein sequence ID" value="XP_001603046"/>
    <property type="gene ID" value="LOC100119234"/>
</dbReference>
<dbReference type="SUPFAM" id="SSF55816">
    <property type="entry name" value="5'-nucleotidase (syn. UDP-sugar hydrolase), C-terminal domain"/>
    <property type="match status" value="1"/>
</dbReference>
<evidence type="ECO:0000313" key="10">
    <source>
        <dbReference type="Proteomes" id="UP000002358"/>
    </source>
</evidence>
<evidence type="ECO:0000313" key="9">
    <source>
        <dbReference type="EnsemblMetazoa" id="XP_001603046"/>
    </source>
</evidence>
<dbReference type="SUPFAM" id="SSF56300">
    <property type="entry name" value="Metallo-dependent phosphatases"/>
    <property type="match status" value="1"/>
</dbReference>
<dbReference type="InParanoid" id="A0A7M7G832"/>
<dbReference type="InterPro" id="IPR008334">
    <property type="entry name" value="5'-Nucleotdase_C"/>
</dbReference>
<evidence type="ECO:0000256" key="1">
    <source>
        <dbReference type="ARBA" id="ARBA00006654"/>
    </source>
</evidence>
<organism evidence="9 10">
    <name type="scientific">Nasonia vitripennis</name>
    <name type="common">Parasitic wasp</name>
    <dbReference type="NCBI Taxonomy" id="7425"/>
    <lineage>
        <taxon>Eukaryota</taxon>
        <taxon>Metazoa</taxon>
        <taxon>Ecdysozoa</taxon>
        <taxon>Arthropoda</taxon>
        <taxon>Hexapoda</taxon>
        <taxon>Insecta</taxon>
        <taxon>Pterygota</taxon>
        <taxon>Neoptera</taxon>
        <taxon>Endopterygota</taxon>
        <taxon>Hymenoptera</taxon>
        <taxon>Apocrita</taxon>
        <taxon>Proctotrupomorpha</taxon>
        <taxon>Chalcidoidea</taxon>
        <taxon>Pteromalidae</taxon>
        <taxon>Pteromalinae</taxon>
        <taxon>Nasonia</taxon>
    </lineage>
</organism>
<dbReference type="Pfam" id="PF02872">
    <property type="entry name" value="5_nucleotid_C"/>
    <property type="match status" value="1"/>
</dbReference>
<reference evidence="9" key="1">
    <citation type="submission" date="2021-01" db="UniProtKB">
        <authorList>
            <consortium name="EnsemblMetazoa"/>
        </authorList>
    </citation>
    <scope>IDENTIFICATION</scope>
</reference>
<sequence>MLSSVLPYEKSCYAKMDSLSKLNLITLTCLVYASICNSLPLREASETFELSIIHFSDFHARFLPVSPPSGGLCYENEKCVGGIARVASIVNHLKQIRPNAIFLNAGDCFQGTLYYDVHRGNITAYFMNKLPHDAITIGNHDFDDEISGLTSYVKQLQAPVVVTNIDQGAEPSLRNLYTNSTIIRKGDKDIGIIGAIFSETDRKISPFTGKLKFLNEVETINLEAKKLKAKGVNIIIVLSHCGINHDKIIANNCPDVDVIVGGHSHILLYNGVAPSNDIVYDNYPIVVSQKGSNRKVLIVHASAFTKYMGDIRIVFDHNDEVAYWKGNPIYLDKYIKQDQSILNELQPWSVAVDKIGKRHLGKTRVFLNGSCFSGECNLANLITDAYVDMYAANSTIAMVSAISIQNSIPVGRILYEDLYMTYPYNNTGDLIELQGKDLLQVLENNVVVNLSSSSFRNNKLLQWSGLKVTYNLSSPLSKIVSAKARCFESKDKFEDIDVNKWYRIVVDSYLISGAFKIIKEKHRNHVPGHTNIADILSNYVEKIKTVAIKTEGRMTFV</sequence>
<dbReference type="GO" id="GO:0046872">
    <property type="term" value="F:metal ion binding"/>
    <property type="evidence" value="ECO:0007669"/>
    <property type="project" value="UniProtKB-KW"/>
</dbReference>